<reference evidence="4" key="2">
    <citation type="submission" date="2023-03" db="EMBL/GenBank/DDBJ databases">
        <authorList>
            <person name="Inwood S.N."/>
            <person name="Skelly J.G."/>
            <person name="Guhlin J."/>
            <person name="Harrop T.W.R."/>
            <person name="Goldson S.G."/>
            <person name="Dearden P.K."/>
        </authorList>
    </citation>
    <scope>NUCLEOTIDE SEQUENCE</scope>
    <source>
        <strain evidence="4">Irish</strain>
        <tissue evidence="4">Whole body</tissue>
    </source>
</reference>
<keyword evidence="1" id="KW-0193">Cuticle</keyword>
<accession>A0AA39FYS2</accession>
<organism evidence="4 5">
    <name type="scientific">Microctonus aethiopoides</name>
    <dbReference type="NCBI Taxonomy" id="144406"/>
    <lineage>
        <taxon>Eukaryota</taxon>
        <taxon>Metazoa</taxon>
        <taxon>Ecdysozoa</taxon>
        <taxon>Arthropoda</taxon>
        <taxon>Hexapoda</taxon>
        <taxon>Insecta</taxon>
        <taxon>Pterygota</taxon>
        <taxon>Neoptera</taxon>
        <taxon>Endopterygota</taxon>
        <taxon>Hymenoptera</taxon>
        <taxon>Apocrita</taxon>
        <taxon>Ichneumonoidea</taxon>
        <taxon>Braconidae</taxon>
        <taxon>Euphorinae</taxon>
        <taxon>Microctonus</taxon>
    </lineage>
</organism>
<evidence type="ECO:0000256" key="2">
    <source>
        <dbReference type="SAM" id="MobiDB-lite"/>
    </source>
</evidence>
<dbReference type="EMBL" id="JAQQBS010000001">
    <property type="protein sequence ID" value="KAK0178086.1"/>
    <property type="molecule type" value="Genomic_DNA"/>
</dbReference>
<feature type="compositionally biased region" description="Basic and acidic residues" evidence="2">
    <location>
        <begin position="158"/>
        <end position="174"/>
    </location>
</feature>
<dbReference type="PROSITE" id="PS51155">
    <property type="entry name" value="CHIT_BIND_RR_2"/>
    <property type="match status" value="1"/>
</dbReference>
<feature type="region of interest" description="Disordered" evidence="2">
    <location>
        <begin position="141"/>
        <end position="174"/>
    </location>
</feature>
<sequence length="252" mass="29521">MTIKSCFIVAIILISNTQMYSNADVTKYPKLYSSQSMLNFHKNDLFKVSPVFLHENKRTSDLDIENHYDRKRRHRVSKTKPLNEPRKLANIPSLYLEPPANIKHQWNNKLKKNSLVEKSKKNLSTKNRDDINPMYIRDHAPVQQQQQKTQISVDNDNEEIKKPEKINEKNSEKKNRVDFHVHGHQGPNSYIFGFDTGSGKNRQFRLEEKHKNGTVTGHYGYYDARGILRKIYYTSDPVNDYEEITNGHSFGR</sequence>
<dbReference type="AlphaFoldDB" id="A0AA39FYS2"/>
<feature type="signal peptide" evidence="3">
    <location>
        <begin position="1"/>
        <end position="23"/>
    </location>
</feature>
<keyword evidence="3" id="KW-0732">Signal</keyword>
<protein>
    <submittedName>
        <fullName evidence="4">Uncharacterized protein</fullName>
    </submittedName>
</protein>
<comment type="caution">
    <text evidence="4">The sequence shown here is derived from an EMBL/GenBank/DDBJ whole genome shotgun (WGS) entry which is preliminary data.</text>
</comment>
<proteinExistence type="predicted"/>
<evidence type="ECO:0000256" key="3">
    <source>
        <dbReference type="SAM" id="SignalP"/>
    </source>
</evidence>
<dbReference type="InterPro" id="IPR000618">
    <property type="entry name" value="Insect_cuticle"/>
</dbReference>
<dbReference type="Proteomes" id="UP001168990">
    <property type="component" value="Unassembled WGS sequence"/>
</dbReference>
<name>A0AA39FYS2_9HYME</name>
<feature type="chain" id="PRO_5041424350" evidence="3">
    <location>
        <begin position="24"/>
        <end position="252"/>
    </location>
</feature>
<evidence type="ECO:0000313" key="4">
    <source>
        <dbReference type="EMBL" id="KAK0178086.1"/>
    </source>
</evidence>
<reference evidence="4" key="1">
    <citation type="journal article" date="2023" name="bioRxiv">
        <title>Scaffold-level genome assemblies of two parasitoid biocontrol wasps reveal the parthenogenesis mechanism and an associated novel virus.</title>
        <authorList>
            <person name="Inwood S."/>
            <person name="Skelly J."/>
            <person name="Guhlin J."/>
            <person name="Harrop T."/>
            <person name="Goldson S."/>
            <person name="Dearden P."/>
        </authorList>
    </citation>
    <scope>NUCLEOTIDE SEQUENCE</scope>
    <source>
        <strain evidence="4">Irish</strain>
        <tissue evidence="4">Whole body</tissue>
    </source>
</reference>
<dbReference type="Pfam" id="PF00379">
    <property type="entry name" value="Chitin_bind_4"/>
    <property type="match status" value="1"/>
</dbReference>
<keyword evidence="5" id="KW-1185">Reference proteome</keyword>
<dbReference type="GO" id="GO:0042302">
    <property type="term" value="F:structural constituent of cuticle"/>
    <property type="evidence" value="ECO:0007669"/>
    <property type="project" value="UniProtKB-UniRule"/>
</dbReference>
<gene>
    <name evidence="4" type="ORF">PV328_002067</name>
</gene>
<evidence type="ECO:0000256" key="1">
    <source>
        <dbReference type="PROSITE-ProRule" id="PRU00497"/>
    </source>
</evidence>
<evidence type="ECO:0000313" key="5">
    <source>
        <dbReference type="Proteomes" id="UP001168990"/>
    </source>
</evidence>